<comment type="caution">
    <text evidence="5">The sequence shown here is derived from an EMBL/GenBank/DDBJ whole genome shotgun (WGS) entry which is preliminary data.</text>
</comment>
<dbReference type="InterPro" id="IPR029056">
    <property type="entry name" value="Ribokinase-like"/>
</dbReference>
<keyword evidence="3 5" id="KW-0418">Kinase</keyword>
<dbReference type="SUPFAM" id="SSF53613">
    <property type="entry name" value="Ribokinase-like"/>
    <property type="match status" value="1"/>
</dbReference>
<comment type="similarity">
    <text evidence="1">Belongs to the carbohydrate kinase PfkB family.</text>
</comment>
<dbReference type="InterPro" id="IPR052700">
    <property type="entry name" value="Carb_kinase_PfkB-like"/>
</dbReference>
<evidence type="ECO:0000256" key="2">
    <source>
        <dbReference type="ARBA" id="ARBA00022679"/>
    </source>
</evidence>
<evidence type="ECO:0000313" key="5">
    <source>
        <dbReference type="EMBL" id="MBD3943077.1"/>
    </source>
</evidence>
<dbReference type="GO" id="GO:0016301">
    <property type="term" value="F:kinase activity"/>
    <property type="evidence" value="ECO:0007669"/>
    <property type="project" value="UniProtKB-KW"/>
</dbReference>
<reference evidence="5 6" key="1">
    <citation type="submission" date="2020-09" db="EMBL/GenBank/DDBJ databases">
        <title>Isolation and identification of active actinomycetes.</title>
        <authorList>
            <person name="Li X."/>
        </authorList>
    </citation>
    <scope>NUCLEOTIDE SEQUENCE [LARGE SCALE GENOMIC DNA]</scope>
    <source>
        <strain evidence="5 6">NEAU-LLC</strain>
    </source>
</reference>
<proteinExistence type="inferred from homology"/>
<dbReference type="Proteomes" id="UP000598426">
    <property type="component" value="Unassembled WGS sequence"/>
</dbReference>
<evidence type="ECO:0000256" key="1">
    <source>
        <dbReference type="ARBA" id="ARBA00010688"/>
    </source>
</evidence>
<feature type="domain" description="Carbohydrate kinase PfkB" evidence="4">
    <location>
        <begin position="47"/>
        <end position="282"/>
    </location>
</feature>
<evidence type="ECO:0000313" key="6">
    <source>
        <dbReference type="Proteomes" id="UP000598426"/>
    </source>
</evidence>
<dbReference type="InterPro" id="IPR002173">
    <property type="entry name" value="Carboh/pur_kinase_PfkB_CS"/>
</dbReference>
<accession>A0ABR8NR02</accession>
<dbReference type="PROSITE" id="PS00584">
    <property type="entry name" value="PFKB_KINASES_2"/>
    <property type="match status" value="1"/>
</dbReference>
<evidence type="ECO:0000259" key="4">
    <source>
        <dbReference type="Pfam" id="PF00294"/>
    </source>
</evidence>
<gene>
    <name evidence="5" type="ORF">IF188_15390</name>
</gene>
<keyword evidence="2" id="KW-0808">Transferase</keyword>
<dbReference type="Gene3D" id="3.40.1190.20">
    <property type="match status" value="1"/>
</dbReference>
<sequence length="299" mass="31129">MPSASVSAQPHTARVAVCGPASWNHLIVLDRLPEPVPHMQFALGDQHTLGGTSAGKVLHLADLGVDVALHALIGEDEEGEQVARTLATGNVPLQAYDSQRTERHANLMTHAGERVSLYLSTPSSPTASDLDRIETALDRSEIAVVDLSEMGAALVERRQAGAVGTPIWTDLHDYDGASAFHEPFLRAADVVFMNDDGTDDPWALMQSCLDRGPRLAVCTLGAQGAIALSAAGERSEVPAVPVEVVDTNGAGDAFFAGFLAASLAGVDLTGCLAAGARQATVALVSEHLHPVIASAAPAR</sequence>
<dbReference type="PANTHER" id="PTHR43320:SF3">
    <property type="entry name" value="CARBOHYDRATE KINASE PFKB DOMAIN-CONTAINING PROTEIN"/>
    <property type="match status" value="1"/>
</dbReference>
<protein>
    <submittedName>
        <fullName evidence="5">Carbohydrate kinase family protein</fullName>
    </submittedName>
</protein>
<name>A0ABR8NR02_9MICO</name>
<dbReference type="InterPro" id="IPR011611">
    <property type="entry name" value="PfkB_dom"/>
</dbReference>
<dbReference type="EMBL" id="JACXZS010000010">
    <property type="protein sequence ID" value="MBD3943077.1"/>
    <property type="molecule type" value="Genomic_DNA"/>
</dbReference>
<dbReference type="RefSeq" id="WP_191172675.1">
    <property type="nucleotide sequence ID" value="NZ_JACXZS010000010.1"/>
</dbReference>
<keyword evidence="6" id="KW-1185">Reference proteome</keyword>
<organism evidence="5 6">
    <name type="scientific">Microbacterium helvum</name>
    <dbReference type="NCBI Taxonomy" id="2773713"/>
    <lineage>
        <taxon>Bacteria</taxon>
        <taxon>Bacillati</taxon>
        <taxon>Actinomycetota</taxon>
        <taxon>Actinomycetes</taxon>
        <taxon>Micrococcales</taxon>
        <taxon>Microbacteriaceae</taxon>
        <taxon>Microbacterium</taxon>
    </lineage>
</organism>
<evidence type="ECO:0000256" key="3">
    <source>
        <dbReference type="ARBA" id="ARBA00022777"/>
    </source>
</evidence>
<dbReference type="PANTHER" id="PTHR43320">
    <property type="entry name" value="SUGAR KINASE"/>
    <property type="match status" value="1"/>
</dbReference>
<dbReference type="Pfam" id="PF00294">
    <property type="entry name" value="PfkB"/>
    <property type="match status" value="1"/>
</dbReference>